<dbReference type="EMBL" id="VNJI01000006">
    <property type="protein sequence ID" value="TVY10781.1"/>
    <property type="molecule type" value="Genomic_DNA"/>
</dbReference>
<organism evidence="2 3">
    <name type="scientific">Paenibacillus cremeus</name>
    <dbReference type="NCBI Taxonomy" id="2163881"/>
    <lineage>
        <taxon>Bacteria</taxon>
        <taxon>Bacillati</taxon>
        <taxon>Bacillota</taxon>
        <taxon>Bacilli</taxon>
        <taxon>Bacillales</taxon>
        <taxon>Paenibacillaceae</taxon>
        <taxon>Paenibacillus</taxon>
    </lineage>
</organism>
<protein>
    <recommendedName>
        <fullName evidence="1">YbaK/aminoacyl-tRNA synthetase-associated domain-containing protein</fullName>
    </recommendedName>
</protein>
<feature type="domain" description="YbaK/aminoacyl-tRNA synthetase-associated" evidence="1">
    <location>
        <begin position="27"/>
        <end position="143"/>
    </location>
</feature>
<dbReference type="InterPro" id="IPR007214">
    <property type="entry name" value="YbaK/aa-tRNA-synth-assoc-dom"/>
</dbReference>
<evidence type="ECO:0000259" key="1">
    <source>
        <dbReference type="Pfam" id="PF04073"/>
    </source>
</evidence>
<dbReference type="GO" id="GO:0002161">
    <property type="term" value="F:aminoacyl-tRNA deacylase activity"/>
    <property type="evidence" value="ECO:0007669"/>
    <property type="project" value="InterPro"/>
</dbReference>
<gene>
    <name evidence="2" type="ORF">FPZ49_06695</name>
</gene>
<dbReference type="AlphaFoldDB" id="A0A559KF86"/>
<dbReference type="OrthoDB" id="9798760at2"/>
<name>A0A559KF86_9BACL</name>
<evidence type="ECO:0000313" key="3">
    <source>
        <dbReference type="Proteomes" id="UP000317036"/>
    </source>
</evidence>
<dbReference type="Pfam" id="PF04073">
    <property type="entry name" value="tRNA_edit"/>
    <property type="match status" value="1"/>
</dbReference>
<dbReference type="SUPFAM" id="SSF55826">
    <property type="entry name" value="YbaK/ProRS associated domain"/>
    <property type="match status" value="1"/>
</dbReference>
<accession>A0A559KF86</accession>
<dbReference type="InterPro" id="IPR036754">
    <property type="entry name" value="YbaK/aa-tRNA-synt-asso_dom_sf"/>
</dbReference>
<reference evidence="2 3" key="1">
    <citation type="submission" date="2019-07" db="EMBL/GenBank/DDBJ databases">
        <authorList>
            <person name="Kim J."/>
        </authorList>
    </citation>
    <scope>NUCLEOTIDE SEQUENCE [LARGE SCALE GENOMIC DNA]</scope>
    <source>
        <strain evidence="2 3">JC52</strain>
    </source>
</reference>
<sequence length="154" mass="16553">MDNYDLKIKAFMAANDVQAEHLRLNQSCHTVKEAAEAVGASTDQLVKNICMIDQEGRMIVAIVNGDDRASTTRVSKALGIEAPRLAEEHEVLAGTGYPPGGVPSFGYPALFLMDAKIEAMDEVYTGGGSPNSLIKISVSELVRANQGTFARVRK</sequence>
<dbReference type="RefSeq" id="WP_144844787.1">
    <property type="nucleotide sequence ID" value="NZ_VNJI01000006.1"/>
</dbReference>
<dbReference type="PANTHER" id="PTHR30411:SF1">
    <property type="entry name" value="CYTOPLASMIC PROTEIN"/>
    <property type="match status" value="1"/>
</dbReference>
<dbReference type="PANTHER" id="PTHR30411">
    <property type="entry name" value="CYTOPLASMIC PROTEIN"/>
    <property type="match status" value="1"/>
</dbReference>
<comment type="caution">
    <text evidence="2">The sequence shown here is derived from an EMBL/GenBank/DDBJ whole genome shotgun (WGS) entry which is preliminary data.</text>
</comment>
<proteinExistence type="predicted"/>
<keyword evidence="3" id="KW-1185">Reference proteome</keyword>
<evidence type="ECO:0000313" key="2">
    <source>
        <dbReference type="EMBL" id="TVY10781.1"/>
    </source>
</evidence>
<dbReference type="Gene3D" id="3.90.960.10">
    <property type="entry name" value="YbaK/aminoacyl-tRNA synthetase-associated domain"/>
    <property type="match status" value="1"/>
</dbReference>
<dbReference type="Proteomes" id="UP000317036">
    <property type="component" value="Unassembled WGS sequence"/>
</dbReference>